<keyword evidence="3" id="KW-1185">Reference proteome</keyword>
<dbReference type="EMBL" id="JBHSRD010000003">
    <property type="protein sequence ID" value="MFC6007045.1"/>
    <property type="molecule type" value="Genomic_DNA"/>
</dbReference>
<feature type="region of interest" description="Disordered" evidence="1">
    <location>
        <begin position="28"/>
        <end position="47"/>
    </location>
</feature>
<evidence type="ECO:0000313" key="3">
    <source>
        <dbReference type="Proteomes" id="UP001596189"/>
    </source>
</evidence>
<reference evidence="3" key="1">
    <citation type="journal article" date="2019" name="Int. J. Syst. Evol. Microbiol.">
        <title>The Global Catalogue of Microorganisms (GCM) 10K type strain sequencing project: providing services to taxonomists for standard genome sequencing and annotation.</title>
        <authorList>
            <consortium name="The Broad Institute Genomics Platform"/>
            <consortium name="The Broad Institute Genome Sequencing Center for Infectious Disease"/>
            <person name="Wu L."/>
            <person name="Ma J."/>
        </authorList>
    </citation>
    <scope>NUCLEOTIDE SEQUENCE [LARGE SCALE GENOMIC DNA]</scope>
    <source>
        <strain evidence="3">KACC 14249</strain>
    </source>
</reference>
<evidence type="ECO:0000256" key="1">
    <source>
        <dbReference type="SAM" id="MobiDB-lite"/>
    </source>
</evidence>
<sequence length="353" mass="37010">MGYEVLGSDGGNLGLPTADVPASDVIALDDLPTPEPEAPTQRPPRRLPLPLQRVRDRAAPRVSASLAAHATRTTAVLAGGTAAVGLVLGLVWSGHHGDQVREAQARSTVNALASFQSVNRIRTGQGPAIELAVDVFNVGALPIALVTSPAQTRLSYDTPVVTSLSGAQEIAPGTSTPVTARLLLACDSRTPIELAVPVRAPDGEVHRLPMQSSQWQSASLFPADLCNQSDDARQPLEANVAGTLLRPTLELRNWTADPMTVTWGSGGQPGLAQFLEKVDLRLTPALPLTLRPNEQRTLRLSVTAHGCPQGVSLDDLNGYSNLMLHGSGGSGQVGEAWVQVTAVLGAAMQRACD</sequence>
<gene>
    <name evidence="2" type="ORF">ACFQDO_07870</name>
</gene>
<protein>
    <submittedName>
        <fullName evidence="2">Uncharacterized protein</fullName>
    </submittedName>
</protein>
<organism evidence="2 3">
    <name type="scientific">Angustibacter luteus</name>
    <dbReference type="NCBI Taxonomy" id="658456"/>
    <lineage>
        <taxon>Bacteria</taxon>
        <taxon>Bacillati</taxon>
        <taxon>Actinomycetota</taxon>
        <taxon>Actinomycetes</taxon>
        <taxon>Kineosporiales</taxon>
        <taxon>Kineosporiaceae</taxon>
    </lineage>
</organism>
<comment type="caution">
    <text evidence="2">The sequence shown here is derived from an EMBL/GenBank/DDBJ whole genome shotgun (WGS) entry which is preliminary data.</text>
</comment>
<proteinExistence type="predicted"/>
<accession>A0ABW1JDP9</accession>
<dbReference type="RefSeq" id="WP_345715852.1">
    <property type="nucleotide sequence ID" value="NZ_BAABFP010000004.1"/>
</dbReference>
<name>A0ABW1JDP9_9ACTN</name>
<evidence type="ECO:0000313" key="2">
    <source>
        <dbReference type="EMBL" id="MFC6007045.1"/>
    </source>
</evidence>
<dbReference type="Proteomes" id="UP001596189">
    <property type="component" value="Unassembled WGS sequence"/>
</dbReference>